<dbReference type="EMBL" id="JAELXN010000192">
    <property type="protein sequence ID" value="MBJ6598989.1"/>
    <property type="molecule type" value="Genomic_DNA"/>
</dbReference>
<dbReference type="GO" id="GO:0030488">
    <property type="term" value="P:tRNA methylation"/>
    <property type="evidence" value="ECO:0007669"/>
    <property type="project" value="TreeGrafter"/>
</dbReference>
<sequence>MGKTGSGKSSLCNTLFASPPAIVNAVKGCTRRVQRWHVSHNNRTLHIIDFPGIAENPELDVLYQRIYRNWSSNLDVIVWVLKADERAWNDDIRCYRSLIEAGIAPSRFVFVLSQADKIEPCREWDNEQHQPSDRQVIHIHAKAELVRTQFTAVHPVIAVSATENFNLERWVEVLIEALPLKSASAFISHLDPEFRSQRVHKTAREGFIRASGDIFDDAVSVIQTSGKLIRQLHHLRQRFLSVIRAIWHLLF</sequence>
<protein>
    <submittedName>
        <fullName evidence="2">50S ribosome-binding GTPase</fullName>
    </submittedName>
</protein>
<proteinExistence type="predicted"/>
<dbReference type="Proteomes" id="UP000641429">
    <property type="component" value="Unassembled WGS sequence"/>
</dbReference>
<dbReference type="GO" id="GO:0002098">
    <property type="term" value="P:tRNA wobble uridine modification"/>
    <property type="evidence" value="ECO:0007669"/>
    <property type="project" value="TreeGrafter"/>
</dbReference>
<dbReference type="InterPro" id="IPR027417">
    <property type="entry name" value="P-loop_NTPase"/>
</dbReference>
<evidence type="ECO:0000259" key="1">
    <source>
        <dbReference type="Pfam" id="PF01926"/>
    </source>
</evidence>
<feature type="domain" description="G" evidence="1">
    <location>
        <begin position="1"/>
        <end position="91"/>
    </location>
</feature>
<evidence type="ECO:0000313" key="3">
    <source>
        <dbReference type="Proteomes" id="UP000641429"/>
    </source>
</evidence>
<accession>A0A8I1G766</accession>
<dbReference type="AlphaFoldDB" id="A0A8I1G766"/>
<dbReference type="PANTHER" id="PTHR42714">
    <property type="entry name" value="TRNA MODIFICATION GTPASE GTPBP3"/>
    <property type="match status" value="1"/>
</dbReference>
<dbReference type="PANTHER" id="PTHR42714:SF2">
    <property type="entry name" value="TRNA MODIFICATION GTPASE GTPBP3, MITOCHONDRIAL"/>
    <property type="match status" value="1"/>
</dbReference>
<organism evidence="2 3">
    <name type="scientific">Enterobacter asburiae</name>
    <dbReference type="NCBI Taxonomy" id="61645"/>
    <lineage>
        <taxon>Bacteria</taxon>
        <taxon>Pseudomonadati</taxon>
        <taxon>Pseudomonadota</taxon>
        <taxon>Gammaproteobacteria</taxon>
        <taxon>Enterobacterales</taxon>
        <taxon>Enterobacteriaceae</taxon>
        <taxon>Enterobacter</taxon>
        <taxon>Enterobacter cloacae complex</taxon>
    </lineage>
</organism>
<dbReference type="Pfam" id="PF01926">
    <property type="entry name" value="MMR_HSR1"/>
    <property type="match status" value="1"/>
</dbReference>
<dbReference type="GO" id="GO:0005525">
    <property type="term" value="F:GTP binding"/>
    <property type="evidence" value="ECO:0007669"/>
    <property type="project" value="InterPro"/>
</dbReference>
<reference evidence="2" key="1">
    <citation type="submission" date="2020-12" db="EMBL/GenBank/DDBJ databases">
        <title>Molecular epidemiology of VIM- metallo-b-lactamase-producing Enterobacter cloacae complex isolated in France between 2015 and 2018.</title>
        <authorList>
            <person name="Emeraud C."/>
            <person name="Petit C."/>
            <person name="Bonnin R."/>
            <person name="Naas T."/>
            <person name="Dortet L."/>
        </authorList>
    </citation>
    <scope>NUCLEOTIDE SEQUENCE</scope>
    <source>
        <strain evidence="2">170C2</strain>
    </source>
</reference>
<comment type="caution">
    <text evidence="2">The sequence shown here is derived from an EMBL/GenBank/DDBJ whole genome shotgun (WGS) entry which is preliminary data.</text>
</comment>
<dbReference type="InterPro" id="IPR006073">
    <property type="entry name" value="GTP-bd"/>
</dbReference>
<name>A0A8I1G766_ENTAS</name>
<evidence type="ECO:0000313" key="2">
    <source>
        <dbReference type="EMBL" id="MBJ6598989.1"/>
    </source>
</evidence>
<dbReference type="SUPFAM" id="SSF52540">
    <property type="entry name" value="P-loop containing nucleoside triphosphate hydrolases"/>
    <property type="match status" value="1"/>
</dbReference>
<dbReference type="Gene3D" id="3.40.50.300">
    <property type="entry name" value="P-loop containing nucleotide triphosphate hydrolases"/>
    <property type="match status" value="1"/>
</dbReference>
<dbReference type="GO" id="GO:0005829">
    <property type="term" value="C:cytosol"/>
    <property type="evidence" value="ECO:0007669"/>
    <property type="project" value="TreeGrafter"/>
</dbReference>
<gene>
    <name evidence="2" type="ORF">JGT27_25315</name>
</gene>